<dbReference type="Proteomes" id="UP000295252">
    <property type="component" value="Chromosome IV"/>
</dbReference>
<proteinExistence type="predicted"/>
<protein>
    <submittedName>
        <fullName evidence="1">Uncharacterized protein</fullName>
    </submittedName>
</protein>
<evidence type="ECO:0000313" key="1">
    <source>
        <dbReference type="EMBL" id="CDP08666.1"/>
    </source>
</evidence>
<accession>A0A068UJN7</accession>
<dbReference type="EMBL" id="HG739119">
    <property type="protein sequence ID" value="CDP08666.1"/>
    <property type="molecule type" value="Genomic_DNA"/>
</dbReference>
<keyword evidence="2" id="KW-1185">Reference proteome</keyword>
<organism evidence="1 2">
    <name type="scientific">Coffea canephora</name>
    <name type="common">Robusta coffee</name>
    <dbReference type="NCBI Taxonomy" id="49390"/>
    <lineage>
        <taxon>Eukaryota</taxon>
        <taxon>Viridiplantae</taxon>
        <taxon>Streptophyta</taxon>
        <taxon>Embryophyta</taxon>
        <taxon>Tracheophyta</taxon>
        <taxon>Spermatophyta</taxon>
        <taxon>Magnoliopsida</taxon>
        <taxon>eudicotyledons</taxon>
        <taxon>Gunneridae</taxon>
        <taxon>Pentapetalae</taxon>
        <taxon>asterids</taxon>
        <taxon>lamiids</taxon>
        <taxon>Gentianales</taxon>
        <taxon>Rubiaceae</taxon>
        <taxon>Ixoroideae</taxon>
        <taxon>Gardenieae complex</taxon>
        <taxon>Bertiereae - Coffeeae clade</taxon>
        <taxon>Coffeeae</taxon>
        <taxon>Coffea</taxon>
    </lineage>
</organism>
<gene>
    <name evidence="1" type="ORF">GSCOC_T00027709001</name>
</gene>
<sequence>MLSIITVQVFSRRTPYIKFSLCQTYSIQSIYSCHLQLPSARATERNSTFHQKRCIHRGIRFPRLIRTEEEDHLPRPPCSFRRTSSYRVSQIIHY</sequence>
<reference evidence="2" key="1">
    <citation type="journal article" date="2014" name="Science">
        <title>The coffee genome provides insight into the convergent evolution of caffeine biosynthesis.</title>
        <authorList>
            <person name="Denoeud F."/>
            <person name="Carretero-Paulet L."/>
            <person name="Dereeper A."/>
            <person name="Droc G."/>
            <person name="Guyot R."/>
            <person name="Pietrella M."/>
            <person name="Zheng C."/>
            <person name="Alberti A."/>
            <person name="Anthony F."/>
            <person name="Aprea G."/>
            <person name="Aury J.M."/>
            <person name="Bento P."/>
            <person name="Bernard M."/>
            <person name="Bocs S."/>
            <person name="Campa C."/>
            <person name="Cenci A."/>
            <person name="Combes M.C."/>
            <person name="Crouzillat D."/>
            <person name="Da Silva C."/>
            <person name="Daddiego L."/>
            <person name="De Bellis F."/>
            <person name="Dussert S."/>
            <person name="Garsmeur O."/>
            <person name="Gayraud T."/>
            <person name="Guignon V."/>
            <person name="Jahn K."/>
            <person name="Jamilloux V."/>
            <person name="Joet T."/>
            <person name="Labadie K."/>
            <person name="Lan T."/>
            <person name="Leclercq J."/>
            <person name="Lepelley M."/>
            <person name="Leroy T."/>
            <person name="Li L.T."/>
            <person name="Librado P."/>
            <person name="Lopez L."/>
            <person name="Munoz A."/>
            <person name="Noel B."/>
            <person name="Pallavicini A."/>
            <person name="Perrotta G."/>
            <person name="Poncet V."/>
            <person name="Pot D."/>
            <person name="Priyono X."/>
            <person name="Rigoreau M."/>
            <person name="Rouard M."/>
            <person name="Rozas J."/>
            <person name="Tranchant-Dubreuil C."/>
            <person name="VanBuren R."/>
            <person name="Zhang Q."/>
            <person name="Andrade A.C."/>
            <person name="Argout X."/>
            <person name="Bertrand B."/>
            <person name="de Kochko A."/>
            <person name="Graziosi G."/>
            <person name="Henry R.J."/>
            <person name="Jayarama X."/>
            <person name="Ming R."/>
            <person name="Nagai C."/>
            <person name="Rounsley S."/>
            <person name="Sankoff D."/>
            <person name="Giuliano G."/>
            <person name="Albert V.A."/>
            <person name="Wincker P."/>
            <person name="Lashermes P."/>
        </authorList>
    </citation>
    <scope>NUCLEOTIDE SEQUENCE [LARGE SCALE GENOMIC DNA]</scope>
    <source>
        <strain evidence="2">cv. DH200-94</strain>
    </source>
</reference>
<dbReference type="AlphaFoldDB" id="A0A068UJN7"/>
<dbReference type="InParanoid" id="A0A068UJN7"/>
<evidence type="ECO:0000313" key="2">
    <source>
        <dbReference type="Proteomes" id="UP000295252"/>
    </source>
</evidence>
<dbReference type="Gramene" id="CDP08666">
    <property type="protein sequence ID" value="CDP08666"/>
    <property type="gene ID" value="GSCOC_T00027709001"/>
</dbReference>
<name>A0A068UJN7_COFCA</name>